<evidence type="ECO:0000256" key="8">
    <source>
        <dbReference type="RuleBase" id="RU000417"/>
    </source>
</evidence>
<keyword evidence="1 6" id="KW-0489">Methyltransferase</keyword>
<evidence type="ECO:0000313" key="9">
    <source>
        <dbReference type="EMBL" id="MBC6995442.1"/>
    </source>
</evidence>
<sequence>MSEVKFIDLFAGAGGFGLGFSMAGLRPILSLEKDKFAAETIMFNCQHKVVNDDVLNYTTSRSIKKQVDLNPDVIIGGPPCQGFSVAGSNRSTKFDARNNFPLVFLEWVSVLKPRMFVMENVPGILTTYNERGSKIIDSIRHKAFKIGYNVAIWKLNAANFGVPQRRIRVFIIGYKGDIAPEPPKAKYFDNTTEEENLFNLKPAITVGDAILDLPVIYAKEGQETMKYTINSNLSSYQKWARNNSKLVYNHVAMKHTPRMIQRYQALLEGKDELPDELKVRKRNGNGELSKSLFNSNYRHLSPNLVSYTIPASFYSSFVHPTLPRNITTREAARLQSFPDTYFFKGQRTLISNKLLTRQGKEDQIGLSQYNQVGNAVPPLLACSIAEACIDFLKKE</sequence>
<accession>A0A923TE19</accession>
<comment type="caution">
    <text evidence="9">The sequence shown here is derived from an EMBL/GenBank/DDBJ whole genome shotgun (WGS) entry which is preliminary data.</text>
</comment>
<dbReference type="RefSeq" id="WP_187467477.1">
    <property type="nucleotide sequence ID" value="NZ_JACSIT010000138.1"/>
</dbReference>
<reference evidence="9" key="1">
    <citation type="submission" date="2020-08" db="EMBL/GenBank/DDBJ databases">
        <title>Lewinella bacteria from marine environments.</title>
        <authorList>
            <person name="Zhong Y."/>
        </authorList>
    </citation>
    <scope>NUCLEOTIDE SEQUENCE</scope>
    <source>
        <strain evidence="9">KCTC 42187</strain>
    </source>
</reference>
<dbReference type="GO" id="GO:0003677">
    <property type="term" value="F:DNA binding"/>
    <property type="evidence" value="ECO:0007669"/>
    <property type="project" value="TreeGrafter"/>
</dbReference>
<dbReference type="EC" id="2.1.1.37" evidence="8"/>
<dbReference type="InterPro" id="IPR050390">
    <property type="entry name" value="C5-Methyltransferase"/>
</dbReference>
<name>A0A923TE19_9BACT</name>
<feature type="active site" evidence="6">
    <location>
        <position position="80"/>
    </location>
</feature>
<comment type="similarity">
    <text evidence="6 7">Belongs to the class I-like SAM-binding methyltransferase superfamily. C5-methyltransferase family.</text>
</comment>
<evidence type="ECO:0000256" key="2">
    <source>
        <dbReference type="ARBA" id="ARBA00022679"/>
    </source>
</evidence>
<evidence type="ECO:0000256" key="1">
    <source>
        <dbReference type="ARBA" id="ARBA00022603"/>
    </source>
</evidence>
<dbReference type="GO" id="GO:0003886">
    <property type="term" value="F:DNA (cytosine-5-)-methyltransferase activity"/>
    <property type="evidence" value="ECO:0007669"/>
    <property type="project" value="UniProtKB-EC"/>
</dbReference>
<dbReference type="PROSITE" id="PS51679">
    <property type="entry name" value="SAM_MT_C5"/>
    <property type="match status" value="1"/>
</dbReference>
<proteinExistence type="inferred from homology"/>
<dbReference type="EMBL" id="JACSIT010000138">
    <property type="protein sequence ID" value="MBC6995442.1"/>
    <property type="molecule type" value="Genomic_DNA"/>
</dbReference>
<comment type="catalytic activity">
    <reaction evidence="5 8">
        <text>a 2'-deoxycytidine in DNA + S-adenosyl-L-methionine = a 5-methyl-2'-deoxycytidine in DNA + S-adenosyl-L-homocysteine + H(+)</text>
        <dbReference type="Rhea" id="RHEA:13681"/>
        <dbReference type="Rhea" id="RHEA-COMP:11369"/>
        <dbReference type="Rhea" id="RHEA-COMP:11370"/>
        <dbReference type="ChEBI" id="CHEBI:15378"/>
        <dbReference type="ChEBI" id="CHEBI:57856"/>
        <dbReference type="ChEBI" id="CHEBI:59789"/>
        <dbReference type="ChEBI" id="CHEBI:85452"/>
        <dbReference type="ChEBI" id="CHEBI:85454"/>
        <dbReference type="EC" id="2.1.1.37"/>
    </reaction>
</comment>
<dbReference type="SUPFAM" id="SSF53335">
    <property type="entry name" value="S-adenosyl-L-methionine-dependent methyltransferases"/>
    <property type="match status" value="1"/>
</dbReference>
<dbReference type="Gene3D" id="3.40.50.150">
    <property type="entry name" value="Vaccinia Virus protein VP39"/>
    <property type="match status" value="1"/>
</dbReference>
<dbReference type="GO" id="GO:0044027">
    <property type="term" value="P:negative regulation of gene expression via chromosomal CpG island methylation"/>
    <property type="evidence" value="ECO:0007669"/>
    <property type="project" value="TreeGrafter"/>
</dbReference>
<dbReference type="NCBIfam" id="TIGR00675">
    <property type="entry name" value="dcm"/>
    <property type="match status" value="1"/>
</dbReference>
<dbReference type="InterPro" id="IPR001525">
    <property type="entry name" value="C5_MeTfrase"/>
</dbReference>
<dbReference type="GO" id="GO:0009307">
    <property type="term" value="P:DNA restriction-modification system"/>
    <property type="evidence" value="ECO:0007669"/>
    <property type="project" value="UniProtKB-KW"/>
</dbReference>
<keyword evidence="2 6" id="KW-0808">Transferase</keyword>
<dbReference type="GO" id="GO:0032259">
    <property type="term" value="P:methylation"/>
    <property type="evidence" value="ECO:0007669"/>
    <property type="project" value="UniProtKB-KW"/>
</dbReference>
<dbReference type="PANTHER" id="PTHR10629:SF52">
    <property type="entry name" value="DNA (CYTOSINE-5)-METHYLTRANSFERASE 1"/>
    <property type="match status" value="1"/>
</dbReference>
<dbReference type="Pfam" id="PF00145">
    <property type="entry name" value="DNA_methylase"/>
    <property type="match status" value="1"/>
</dbReference>
<dbReference type="Proteomes" id="UP000650081">
    <property type="component" value="Unassembled WGS sequence"/>
</dbReference>
<evidence type="ECO:0000313" key="10">
    <source>
        <dbReference type="Proteomes" id="UP000650081"/>
    </source>
</evidence>
<evidence type="ECO:0000256" key="4">
    <source>
        <dbReference type="ARBA" id="ARBA00022747"/>
    </source>
</evidence>
<keyword evidence="3 6" id="KW-0949">S-adenosyl-L-methionine</keyword>
<organism evidence="9 10">
    <name type="scientific">Neolewinella lacunae</name>
    <dbReference type="NCBI Taxonomy" id="1517758"/>
    <lineage>
        <taxon>Bacteria</taxon>
        <taxon>Pseudomonadati</taxon>
        <taxon>Bacteroidota</taxon>
        <taxon>Saprospiria</taxon>
        <taxon>Saprospirales</taxon>
        <taxon>Lewinellaceae</taxon>
        <taxon>Neolewinella</taxon>
    </lineage>
</organism>
<dbReference type="AlphaFoldDB" id="A0A923TE19"/>
<evidence type="ECO:0000256" key="5">
    <source>
        <dbReference type="ARBA" id="ARBA00047422"/>
    </source>
</evidence>
<evidence type="ECO:0000256" key="3">
    <source>
        <dbReference type="ARBA" id="ARBA00022691"/>
    </source>
</evidence>
<evidence type="ECO:0000256" key="6">
    <source>
        <dbReference type="PROSITE-ProRule" id="PRU01016"/>
    </source>
</evidence>
<keyword evidence="10" id="KW-1185">Reference proteome</keyword>
<keyword evidence="4" id="KW-0680">Restriction system</keyword>
<dbReference type="PRINTS" id="PR00105">
    <property type="entry name" value="C5METTRFRASE"/>
</dbReference>
<protein>
    <recommendedName>
        <fullName evidence="8">Cytosine-specific methyltransferase</fullName>
        <ecNumber evidence="8">2.1.1.37</ecNumber>
    </recommendedName>
</protein>
<evidence type="ECO:0000256" key="7">
    <source>
        <dbReference type="RuleBase" id="RU000416"/>
    </source>
</evidence>
<dbReference type="PROSITE" id="PS00094">
    <property type="entry name" value="C5_MTASE_1"/>
    <property type="match status" value="1"/>
</dbReference>
<dbReference type="PANTHER" id="PTHR10629">
    <property type="entry name" value="CYTOSINE-SPECIFIC METHYLTRANSFERASE"/>
    <property type="match status" value="1"/>
</dbReference>
<dbReference type="InterPro" id="IPR029063">
    <property type="entry name" value="SAM-dependent_MTases_sf"/>
</dbReference>
<gene>
    <name evidence="9" type="ORF">H9S92_14805</name>
</gene>
<dbReference type="InterPro" id="IPR018117">
    <property type="entry name" value="C5_DNA_meth_AS"/>
</dbReference>
<dbReference type="Gene3D" id="3.90.120.10">
    <property type="entry name" value="DNA Methylase, subunit A, domain 2"/>
    <property type="match status" value="1"/>
</dbReference>